<protein>
    <recommendedName>
        <fullName evidence="3">Encoded protein</fullName>
    </recommendedName>
</protein>
<proteinExistence type="predicted"/>
<keyword evidence="2" id="KW-1185">Reference proteome</keyword>
<evidence type="ECO:0000313" key="1">
    <source>
        <dbReference type="EMBL" id="KAF5826200.1"/>
    </source>
</evidence>
<organism evidence="1 2">
    <name type="scientific">Dunaliella salina</name>
    <name type="common">Green alga</name>
    <name type="synonym">Protococcus salinus</name>
    <dbReference type="NCBI Taxonomy" id="3046"/>
    <lineage>
        <taxon>Eukaryota</taxon>
        <taxon>Viridiplantae</taxon>
        <taxon>Chlorophyta</taxon>
        <taxon>core chlorophytes</taxon>
        <taxon>Chlorophyceae</taxon>
        <taxon>CS clade</taxon>
        <taxon>Chlamydomonadales</taxon>
        <taxon>Dunaliellaceae</taxon>
        <taxon>Dunaliella</taxon>
    </lineage>
</organism>
<evidence type="ECO:0008006" key="3">
    <source>
        <dbReference type="Google" id="ProtNLM"/>
    </source>
</evidence>
<accession>A0ABQ7FUW9</accession>
<dbReference type="EMBL" id="MU071193">
    <property type="protein sequence ID" value="KAF5826200.1"/>
    <property type="molecule type" value="Genomic_DNA"/>
</dbReference>
<reference evidence="1" key="1">
    <citation type="submission" date="2017-08" db="EMBL/GenBank/DDBJ databases">
        <authorList>
            <person name="Polle J.E."/>
            <person name="Barry K."/>
            <person name="Cushman J."/>
            <person name="Schmutz J."/>
            <person name="Tran D."/>
            <person name="Hathwaick L.T."/>
            <person name="Yim W.C."/>
            <person name="Jenkins J."/>
            <person name="Mckie-Krisberg Z.M."/>
            <person name="Prochnik S."/>
            <person name="Lindquist E."/>
            <person name="Dockter R.B."/>
            <person name="Adam C."/>
            <person name="Molina H."/>
            <person name="Bunkerborg J."/>
            <person name="Jin E."/>
            <person name="Buchheim M."/>
            <person name="Magnuson J."/>
        </authorList>
    </citation>
    <scope>NUCLEOTIDE SEQUENCE</scope>
    <source>
        <strain evidence="1">CCAP 19/18</strain>
    </source>
</reference>
<dbReference type="Proteomes" id="UP000815325">
    <property type="component" value="Unassembled WGS sequence"/>
</dbReference>
<evidence type="ECO:0000313" key="2">
    <source>
        <dbReference type="Proteomes" id="UP000815325"/>
    </source>
</evidence>
<name>A0ABQ7FUW9_DUNSA</name>
<gene>
    <name evidence="1" type="ORF">DUNSADRAFT_4179</name>
</gene>
<sequence length="66" mass="7893">MHYWERFRMGKHTFHWLKNELKNPAGVPAEVIANLKKKKSTVTSREPHLWVSGWHLVCYIWLVPIP</sequence>
<comment type="caution">
    <text evidence="1">The sequence shown here is derived from an EMBL/GenBank/DDBJ whole genome shotgun (WGS) entry which is preliminary data.</text>
</comment>